<proteinExistence type="predicted"/>
<organism evidence="2 3">
    <name type="scientific">Mortierella hygrophila</name>
    <dbReference type="NCBI Taxonomy" id="979708"/>
    <lineage>
        <taxon>Eukaryota</taxon>
        <taxon>Fungi</taxon>
        <taxon>Fungi incertae sedis</taxon>
        <taxon>Mucoromycota</taxon>
        <taxon>Mortierellomycotina</taxon>
        <taxon>Mortierellomycetes</taxon>
        <taxon>Mortierellales</taxon>
        <taxon>Mortierellaceae</taxon>
        <taxon>Mortierella</taxon>
    </lineage>
</organism>
<dbReference type="EMBL" id="JAAAXW010000040">
    <property type="protein sequence ID" value="KAF9547605.1"/>
    <property type="molecule type" value="Genomic_DNA"/>
</dbReference>
<feature type="region of interest" description="Disordered" evidence="1">
    <location>
        <begin position="1"/>
        <end position="51"/>
    </location>
</feature>
<keyword evidence="3" id="KW-1185">Reference proteome</keyword>
<feature type="compositionally biased region" description="Polar residues" evidence="1">
    <location>
        <begin position="1"/>
        <end position="14"/>
    </location>
</feature>
<dbReference type="Proteomes" id="UP000723463">
    <property type="component" value="Unassembled WGS sequence"/>
</dbReference>
<accession>A0A9P6FCX3</accession>
<evidence type="ECO:0000313" key="2">
    <source>
        <dbReference type="EMBL" id="KAF9547605.1"/>
    </source>
</evidence>
<feature type="compositionally biased region" description="Low complexity" evidence="1">
    <location>
        <begin position="15"/>
        <end position="26"/>
    </location>
</feature>
<dbReference type="AlphaFoldDB" id="A0A9P6FCX3"/>
<reference evidence="2" key="1">
    <citation type="journal article" date="2020" name="Fungal Divers.">
        <title>Resolving the Mortierellaceae phylogeny through synthesis of multi-gene phylogenetics and phylogenomics.</title>
        <authorList>
            <person name="Vandepol N."/>
            <person name="Liber J."/>
            <person name="Desiro A."/>
            <person name="Na H."/>
            <person name="Kennedy M."/>
            <person name="Barry K."/>
            <person name="Grigoriev I.V."/>
            <person name="Miller A.N."/>
            <person name="O'Donnell K."/>
            <person name="Stajich J.E."/>
            <person name="Bonito G."/>
        </authorList>
    </citation>
    <scope>NUCLEOTIDE SEQUENCE</scope>
    <source>
        <strain evidence="2">NRRL 2591</strain>
    </source>
</reference>
<evidence type="ECO:0000313" key="3">
    <source>
        <dbReference type="Proteomes" id="UP000723463"/>
    </source>
</evidence>
<gene>
    <name evidence="2" type="ORF">EC957_008261</name>
</gene>
<name>A0A9P6FCX3_9FUNG</name>
<sequence length="161" mass="17636">MDNAVNRSLESQDPSQKSTQSSGTSQVDDHQDNPLPNAQTKDPLRSITPPKPAVKIALSGLQDGVERTDQLLDCSVLFLQDLVATLSSDAEEKKANDDLANASQALTLDKGEQKWMAEVKWDPMRQDRMEWLVTKVAEAFTAQTTKDSTKVAEIVTLGPVL</sequence>
<comment type="caution">
    <text evidence="2">The sequence shown here is derived from an EMBL/GenBank/DDBJ whole genome shotgun (WGS) entry which is preliminary data.</text>
</comment>
<protein>
    <submittedName>
        <fullName evidence="2">Uncharacterized protein</fullName>
    </submittedName>
</protein>
<evidence type="ECO:0000256" key="1">
    <source>
        <dbReference type="SAM" id="MobiDB-lite"/>
    </source>
</evidence>